<keyword evidence="5 9" id="KW-0479">Metal-binding</keyword>
<feature type="domain" description="PEP-utilising enzyme mobile" evidence="10">
    <location>
        <begin position="159"/>
        <end position="229"/>
    </location>
</feature>
<dbReference type="InterPro" id="IPR023151">
    <property type="entry name" value="PEP_util_CS"/>
</dbReference>
<dbReference type="PROSITE" id="PS00742">
    <property type="entry name" value="PEP_ENZYMES_2"/>
    <property type="match status" value="1"/>
</dbReference>
<evidence type="ECO:0000256" key="9">
    <source>
        <dbReference type="PIRNR" id="PIRNR000732"/>
    </source>
</evidence>
<feature type="domain" description="PEP-utilising enzyme C-terminal" evidence="11">
    <location>
        <begin position="259"/>
        <end position="529"/>
    </location>
</feature>
<dbReference type="PANTHER" id="PTHR46244">
    <property type="entry name" value="PHOSPHOENOLPYRUVATE-PROTEIN PHOSPHOTRANSFERASE"/>
    <property type="match status" value="1"/>
</dbReference>
<keyword evidence="6 9" id="KW-0418">Kinase</keyword>
<dbReference type="PIRSF" id="PIRSF000732">
    <property type="entry name" value="PTS_enzyme_I"/>
    <property type="match status" value="1"/>
</dbReference>
<dbReference type="InterPro" id="IPR036637">
    <property type="entry name" value="Phosphohistidine_dom_sf"/>
</dbReference>
<dbReference type="InterPro" id="IPR036618">
    <property type="entry name" value="PtsI_HPr-bd_sf"/>
</dbReference>
<dbReference type="InterPro" id="IPR040442">
    <property type="entry name" value="Pyrv_kinase-like_dom_sf"/>
</dbReference>
<evidence type="ECO:0000256" key="4">
    <source>
        <dbReference type="ARBA" id="ARBA00022679"/>
    </source>
</evidence>
<dbReference type="InterPro" id="IPR018274">
    <property type="entry name" value="PEP_util_AS"/>
</dbReference>
<dbReference type="Gene3D" id="3.20.20.60">
    <property type="entry name" value="Phosphoenolpyruvate-binding domains"/>
    <property type="match status" value="1"/>
</dbReference>
<dbReference type="InterPro" id="IPR015813">
    <property type="entry name" value="Pyrv/PenolPyrv_kinase-like_dom"/>
</dbReference>
<feature type="domain" description="Phosphotransferase system enzyme I N-terminal" evidence="12">
    <location>
        <begin position="12"/>
        <end position="131"/>
    </location>
</feature>
<keyword evidence="9" id="KW-0598">Phosphotransferase system</keyword>
<dbReference type="InterPro" id="IPR008279">
    <property type="entry name" value="PEP-util_enz_mobile_dom"/>
</dbReference>
<evidence type="ECO:0000313" key="13">
    <source>
        <dbReference type="EMBL" id="MFC4695293.1"/>
    </source>
</evidence>
<dbReference type="EMBL" id="JBHSGR010000022">
    <property type="protein sequence ID" value="MFC4695293.1"/>
    <property type="molecule type" value="Genomic_DNA"/>
</dbReference>
<comment type="similarity">
    <text evidence="2 9">Belongs to the PEP-utilizing enzyme family.</text>
</comment>
<comment type="catalytic activity">
    <reaction evidence="9">
        <text>L-histidyl-[protein] + phosphoenolpyruvate = N(pros)-phospho-L-histidyl-[protein] + pyruvate</text>
        <dbReference type="Rhea" id="RHEA:23880"/>
        <dbReference type="Rhea" id="RHEA-COMP:9745"/>
        <dbReference type="Rhea" id="RHEA-COMP:9746"/>
        <dbReference type="ChEBI" id="CHEBI:15361"/>
        <dbReference type="ChEBI" id="CHEBI:29979"/>
        <dbReference type="ChEBI" id="CHEBI:58702"/>
        <dbReference type="ChEBI" id="CHEBI:64837"/>
        <dbReference type="EC" id="2.7.3.9"/>
    </reaction>
</comment>
<dbReference type="PRINTS" id="PR01736">
    <property type="entry name" value="PHPHTRNFRASE"/>
</dbReference>
<protein>
    <recommendedName>
        <fullName evidence="3 9">Phosphoenolpyruvate-protein phosphotransferase</fullName>
        <ecNumber evidence="9">2.7.3.9</ecNumber>
    </recommendedName>
    <alternativeName>
        <fullName evidence="8 9">Phosphotransferase system, enzyme I</fullName>
    </alternativeName>
</protein>
<dbReference type="InterPro" id="IPR008731">
    <property type="entry name" value="PTS_EIN"/>
</dbReference>
<comment type="subcellular location">
    <subcellularLocation>
        <location evidence="9">Cytoplasm</location>
    </subcellularLocation>
</comment>
<keyword evidence="9" id="KW-0963">Cytoplasm</keyword>
<evidence type="ECO:0000256" key="8">
    <source>
        <dbReference type="ARBA" id="ARBA00033235"/>
    </source>
</evidence>
<dbReference type="Gene3D" id="1.10.274.10">
    <property type="entry name" value="PtsI, HPr-binding domain"/>
    <property type="match status" value="1"/>
</dbReference>
<gene>
    <name evidence="13" type="ORF">ACFO3M_17970</name>
</gene>
<dbReference type="SUPFAM" id="SSF51621">
    <property type="entry name" value="Phosphoenolpyruvate/pyruvate domain"/>
    <property type="match status" value="1"/>
</dbReference>
<evidence type="ECO:0000313" key="14">
    <source>
        <dbReference type="Proteomes" id="UP001596025"/>
    </source>
</evidence>
<dbReference type="PANTHER" id="PTHR46244:SF3">
    <property type="entry name" value="PHOSPHOENOLPYRUVATE-PROTEIN PHOSPHOTRANSFERASE"/>
    <property type="match status" value="1"/>
</dbReference>
<dbReference type="PROSITE" id="PS00370">
    <property type="entry name" value="PEP_ENZYMES_PHOS_SITE"/>
    <property type="match status" value="1"/>
</dbReference>
<evidence type="ECO:0000259" key="11">
    <source>
        <dbReference type="Pfam" id="PF02896"/>
    </source>
</evidence>
<dbReference type="EC" id="2.7.3.9" evidence="9"/>
<comment type="function">
    <text evidence="9">General (non sugar-specific) component of the phosphoenolpyruvate-dependent sugar phosphotransferase system (sugar PTS). This major carbohydrate active-transport system catalyzes the phosphorylation of incoming sugar substrates concomitantly with their translocation across the cell membrane. Enzyme I transfers the phosphoryl group from phosphoenolpyruvate (PEP) to the phosphoryl carrier protein (HPr).</text>
</comment>
<evidence type="ECO:0000259" key="10">
    <source>
        <dbReference type="Pfam" id="PF00391"/>
    </source>
</evidence>
<dbReference type="Pfam" id="PF02896">
    <property type="entry name" value="PEP-utilizers_C"/>
    <property type="match status" value="1"/>
</dbReference>
<dbReference type="Pfam" id="PF05524">
    <property type="entry name" value="PEP-utilisers_N"/>
    <property type="match status" value="1"/>
</dbReference>
<keyword evidence="4 9" id="KW-0808">Transferase</keyword>
<dbReference type="InterPro" id="IPR024692">
    <property type="entry name" value="PTS_EI"/>
</dbReference>
<accession>A0ABV9LP96</accession>
<comment type="caution">
    <text evidence="13">The sequence shown here is derived from an EMBL/GenBank/DDBJ whole genome shotgun (WGS) entry which is preliminary data.</text>
</comment>
<dbReference type="RefSeq" id="WP_387991916.1">
    <property type="nucleotide sequence ID" value="NZ_JBHSGR010000022.1"/>
</dbReference>
<dbReference type="InterPro" id="IPR050499">
    <property type="entry name" value="PEP-utilizing_PTS_enzyme"/>
</dbReference>
<comment type="cofactor">
    <cofactor evidence="1 9">
        <name>Mg(2+)</name>
        <dbReference type="ChEBI" id="CHEBI:18420"/>
    </cofactor>
</comment>
<evidence type="ECO:0000256" key="3">
    <source>
        <dbReference type="ARBA" id="ARBA00016544"/>
    </source>
</evidence>
<dbReference type="Gene3D" id="3.50.30.10">
    <property type="entry name" value="Phosphohistidine domain"/>
    <property type="match status" value="1"/>
</dbReference>
<keyword evidence="14" id="KW-1185">Reference proteome</keyword>
<dbReference type="Proteomes" id="UP001596025">
    <property type="component" value="Unassembled WGS sequence"/>
</dbReference>
<keyword evidence="7 9" id="KW-0460">Magnesium</keyword>
<evidence type="ECO:0000256" key="2">
    <source>
        <dbReference type="ARBA" id="ARBA00007837"/>
    </source>
</evidence>
<proteinExistence type="inferred from homology"/>
<evidence type="ECO:0000256" key="6">
    <source>
        <dbReference type="ARBA" id="ARBA00022777"/>
    </source>
</evidence>
<dbReference type="Pfam" id="PF00391">
    <property type="entry name" value="PEP-utilizers"/>
    <property type="match status" value="1"/>
</dbReference>
<sequence>MSTTAAASTVLTGTPVVPGVVLGPVVRPSGAVRLPAEAFDELPESAREEERARFTAAAEAVAGRLADRAAAATGMTAEVLSATAGMARDRGLLGAVEQRIGAGVPAAVATVQAAQQFVDVFTSLGGVMAERVTDVRDVRDRVVAELTGQGEPGVPAPERPSVLLADDLAPADTAGLDPARIVGLATRLGGTTSHTAIIARQLGLPLVVAVEGLDAVPAGATVLLDAEEGTVTVDPDPAVAAGQLEAARRAAEALAGYQGPAATRDGVPVPVLANVQDGDGTRAALAAHAEGVGLFRTELAFLGRAAEPTVEEQASGYADVLEAAAGRRVVLRTLDAGSDKPLEFATPPEEANPALGVRGLRVARRDPGLLDRQLDAVAEAARRTGATPWVMAPMVATEGEAADFAARVRERGLVPGVMVEVPSAALLADRVLRHVDFLSIGTNDLSQYALAADRLSADLADLTDPWQPALLALVELTAAAGRRAGKPVGVCGEAAADPLLACVLVGLGVTSLSCAGSAVAGVGARLATVDLAACREAAEPAMAADDPRAGRPAARAVLARA</sequence>
<keyword evidence="9" id="KW-0813">Transport</keyword>
<dbReference type="SUPFAM" id="SSF52009">
    <property type="entry name" value="Phosphohistidine domain"/>
    <property type="match status" value="1"/>
</dbReference>
<keyword evidence="9" id="KW-0762">Sugar transport</keyword>
<dbReference type="SUPFAM" id="SSF47831">
    <property type="entry name" value="Enzyme I of the PEP:sugar phosphotransferase system HPr-binding (sub)domain"/>
    <property type="match status" value="1"/>
</dbReference>
<dbReference type="InterPro" id="IPR000121">
    <property type="entry name" value="PEP_util_C"/>
</dbReference>
<organism evidence="13 14">
    <name type="scientific">Geodermatophilus arenarius</name>
    <dbReference type="NCBI Taxonomy" id="1137990"/>
    <lineage>
        <taxon>Bacteria</taxon>
        <taxon>Bacillati</taxon>
        <taxon>Actinomycetota</taxon>
        <taxon>Actinomycetes</taxon>
        <taxon>Geodermatophilales</taxon>
        <taxon>Geodermatophilaceae</taxon>
        <taxon>Geodermatophilus</taxon>
    </lineage>
</organism>
<evidence type="ECO:0000256" key="7">
    <source>
        <dbReference type="ARBA" id="ARBA00022842"/>
    </source>
</evidence>
<evidence type="ECO:0000259" key="12">
    <source>
        <dbReference type="Pfam" id="PF05524"/>
    </source>
</evidence>
<evidence type="ECO:0000256" key="1">
    <source>
        <dbReference type="ARBA" id="ARBA00001946"/>
    </source>
</evidence>
<name>A0ABV9LP96_9ACTN</name>
<reference evidence="14" key="1">
    <citation type="journal article" date="2019" name="Int. J. Syst. Evol. Microbiol.">
        <title>The Global Catalogue of Microorganisms (GCM) 10K type strain sequencing project: providing services to taxonomists for standard genome sequencing and annotation.</title>
        <authorList>
            <consortium name="The Broad Institute Genomics Platform"/>
            <consortium name="The Broad Institute Genome Sequencing Center for Infectious Disease"/>
            <person name="Wu L."/>
            <person name="Ma J."/>
        </authorList>
    </citation>
    <scope>NUCLEOTIDE SEQUENCE [LARGE SCALE GENOMIC DNA]</scope>
    <source>
        <strain evidence="14">CCUG 62763</strain>
    </source>
</reference>
<evidence type="ECO:0000256" key="5">
    <source>
        <dbReference type="ARBA" id="ARBA00022723"/>
    </source>
</evidence>